<accession>A0A653BFG6</accession>
<sequence length="117" mass="13335">SLFVPKCDFRFEGCRIKVHKDHLDRKEDTVPPCKLHYDPSYAKELLLLATSPEEQKQWVSRLSKKIQKCGFKANNTNAIDSNAKISPRESTRSNLKPYLNAQQRSATLPANSSMSNK</sequence>
<name>A0A653BFG6_CALMS</name>
<organism evidence="2 3">
    <name type="scientific">Callosobruchus maculatus</name>
    <name type="common">Southern cowpea weevil</name>
    <name type="synonym">Pulse bruchid</name>
    <dbReference type="NCBI Taxonomy" id="64391"/>
    <lineage>
        <taxon>Eukaryota</taxon>
        <taxon>Metazoa</taxon>
        <taxon>Ecdysozoa</taxon>
        <taxon>Arthropoda</taxon>
        <taxon>Hexapoda</taxon>
        <taxon>Insecta</taxon>
        <taxon>Pterygota</taxon>
        <taxon>Neoptera</taxon>
        <taxon>Endopterygota</taxon>
        <taxon>Coleoptera</taxon>
        <taxon>Polyphaga</taxon>
        <taxon>Cucujiformia</taxon>
        <taxon>Chrysomeloidea</taxon>
        <taxon>Chrysomelidae</taxon>
        <taxon>Bruchinae</taxon>
        <taxon>Bruchini</taxon>
        <taxon>Callosobruchus</taxon>
    </lineage>
</organism>
<evidence type="ECO:0000313" key="2">
    <source>
        <dbReference type="EMBL" id="VEN34322.1"/>
    </source>
</evidence>
<feature type="compositionally biased region" description="Polar residues" evidence="1">
    <location>
        <begin position="100"/>
        <end position="117"/>
    </location>
</feature>
<gene>
    <name evidence="2" type="ORF">CALMAC_LOCUS558</name>
</gene>
<proteinExistence type="predicted"/>
<evidence type="ECO:0000313" key="3">
    <source>
        <dbReference type="Proteomes" id="UP000410492"/>
    </source>
</evidence>
<protein>
    <recommendedName>
        <fullName evidence="4">PH domain-containing protein</fullName>
    </recommendedName>
</protein>
<dbReference type="OrthoDB" id="2156623at2759"/>
<feature type="region of interest" description="Disordered" evidence="1">
    <location>
        <begin position="80"/>
        <end position="117"/>
    </location>
</feature>
<dbReference type="AlphaFoldDB" id="A0A653BFG6"/>
<dbReference type="Proteomes" id="UP000410492">
    <property type="component" value="Unassembled WGS sequence"/>
</dbReference>
<evidence type="ECO:0008006" key="4">
    <source>
        <dbReference type="Google" id="ProtNLM"/>
    </source>
</evidence>
<feature type="non-terminal residue" evidence="2">
    <location>
        <position position="1"/>
    </location>
</feature>
<dbReference type="EMBL" id="CAACVG010000575">
    <property type="protein sequence ID" value="VEN34322.1"/>
    <property type="molecule type" value="Genomic_DNA"/>
</dbReference>
<keyword evidence="3" id="KW-1185">Reference proteome</keyword>
<dbReference type="Gene3D" id="3.30.60.20">
    <property type="match status" value="1"/>
</dbReference>
<evidence type="ECO:0000256" key="1">
    <source>
        <dbReference type="SAM" id="MobiDB-lite"/>
    </source>
</evidence>
<reference evidence="2 3" key="1">
    <citation type="submission" date="2019-01" db="EMBL/GenBank/DDBJ databases">
        <authorList>
            <person name="Sayadi A."/>
        </authorList>
    </citation>
    <scope>NUCLEOTIDE SEQUENCE [LARGE SCALE GENOMIC DNA]</scope>
</reference>